<evidence type="ECO:0000256" key="8">
    <source>
        <dbReference type="PROSITE-ProRule" id="PRU00206"/>
    </source>
</evidence>
<keyword evidence="5" id="KW-0677">Repeat</keyword>
<reference evidence="11" key="1">
    <citation type="submission" date="2019-06" db="EMBL/GenBank/DDBJ databases">
        <authorList>
            <consortium name="Wellcome Sanger Institute Data Sharing"/>
        </authorList>
    </citation>
    <scope>NUCLEOTIDE SEQUENCE [LARGE SCALE GENOMIC DNA]</scope>
</reference>
<keyword evidence="12" id="KW-1185">Reference proteome</keyword>
<dbReference type="Gene3D" id="2.10.50.10">
    <property type="entry name" value="Tumor Necrosis Factor Receptor, subunit A, domain 2"/>
    <property type="match status" value="4"/>
</dbReference>
<organism evidence="11 12">
    <name type="scientific">Myripristis murdjan</name>
    <name type="common">pinecone soldierfish</name>
    <dbReference type="NCBI Taxonomy" id="586833"/>
    <lineage>
        <taxon>Eukaryota</taxon>
        <taxon>Metazoa</taxon>
        <taxon>Chordata</taxon>
        <taxon>Craniata</taxon>
        <taxon>Vertebrata</taxon>
        <taxon>Euteleostomi</taxon>
        <taxon>Actinopterygii</taxon>
        <taxon>Neopterygii</taxon>
        <taxon>Teleostei</taxon>
        <taxon>Neoteleostei</taxon>
        <taxon>Acanthomorphata</taxon>
        <taxon>Holocentriformes</taxon>
        <taxon>Holocentridae</taxon>
        <taxon>Myripristis</taxon>
    </lineage>
</organism>
<dbReference type="PANTHER" id="PTHR23097:SF116">
    <property type="entry name" value="TUMOR NECROSIS FACTOR RECEPTOR SUPERFAMILY MEMBER 6B"/>
    <property type="match status" value="1"/>
</dbReference>
<evidence type="ECO:0000256" key="3">
    <source>
        <dbReference type="ARBA" id="ARBA00022703"/>
    </source>
</evidence>
<evidence type="ECO:0000256" key="4">
    <source>
        <dbReference type="ARBA" id="ARBA00022729"/>
    </source>
</evidence>
<evidence type="ECO:0000256" key="1">
    <source>
        <dbReference type="ARBA" id="ARBA00004613"/>
    </source>
</evidence>
<evidence type="ECO:0000256" key="9">
    <source>
        <dbReference type="SAM" id="SignalP"/>
    </source>
</evidence>
<evidence type="ECO:0000256" key="2">
    <source>
        <dbReference type="ARBA" id="ARBA00022525"/>
    </source>
</evidence>
<dbReference type="Pfam" id="PF00020">
    <property type="entry name" value="TNFR_c6"/>
    <property type="match status" value="3"/>
</dbReference>
<dbReference type="PROSITE" id="PS50050">
    <property type="entry name" value="TNFR_NGFR_2"/>
    <property type="match status" value="2"/>
</dbReference>
<evidence type="ECO:0000313" key="12">
    <source>
        <dbReference type="Proteomes" id="UP000472263"/>
    </source>
</evidence>
<dbReference type="GeneTree" id="ENSGT00940000155167"/>
<dbReference type="SMART" id="SM01411">
    <property type="entry name" value="Ephrin_rec_like"/>
    <property type="match status" value="2"/>
</dbReference>
<dbReference type="Ensembl" id="ENSMMDT00005015159.1">
    <property type="protein sequence ID" value="ENSMMDP00005014755.1"/>
    <property type="gene ID" value="ENSMMDG00005007549.1"/>
</dbReference>
<proteinExistence type="predicted"/>
<evidence type="ECO:0000256" key="7">
    <source>
        <dbReference type="ARBA" id="ARBA00023180"/>
    </source>
</evidence>
<evidence type="ECO:0000256" key="6">
    <source>
        <dbReference type="ARBA" id="ARBA00023157"/>
    </source>
</evidence>
<name>A0A667XAB8_9TELE</name>
<dbReference type="SMART" id="SM00208">
    <property type="entry name" value="TNFR"/>
    <property type="match status" value="4"/>
</dbReference>
<dbReference type="Proteomes" id="UP000472263">
    <property type="component" value="Chromosome 11"/>
</dbReference>
<feature type="disulfide bond" evidence="8">
    <location>
        <begin position="123"/>
        <end position="141"/>
    </location>
</feature>
<dbReference type="InterPro" id="IPR048522">
    <property type="entry name" value="Death_3_fish"/>
</dbReference>
<evidence type="ECO:0000259" key="10">
    <source>
        <dbReference type="PROSITE" id="PS50050"/>
    </source>
</evidence>
<feature type="repeat" description="TNFR-Cys" evidence="8">
    <location>
        <begin position="62"/>
        <end position="102"/>
    </location>
</feature>
<dbReference type="Pfam" id="PF21733">
    <property type="entry name" value="Death_3"/>
    <property type="match status" value="1"/>
</dbReference>
<evidence type="ECO:0000313" key="11">
    <source>
        <dbReference type="Ensembl" id="ENSMMDP00005014755.1"/>
    </source>
</evidence>
<keyword evidence="2" id="KW-0964">Secreted</keyword>
<feature type="domain" description="TNFR-Cys" evidence="10">
    <location>
        <begin position="62"/>
        <end position="102"/>
    </location>
</feature>
<keyword evidence="4 9" id="KW-0732">Signal</keyword>
<dbReference type="PANTHER" id="PTHR23097">
    <property type="entry name" value="TUMOR NECROSIS FACTOR RECEPTOR SUPERFAMILY MEMBER"/>
    <property type="match status" value="1"/>
</dbReference>
<feature type="disulfide bond" evidence="8">
    <location>
        <begin position="84"/>
        <end position="102"/>
    </location>
</feature>
<feature type="disulfide bond" evidence="8">
    <location>
        <begin position="81"/>
        <end position="94"/>
    </location>
</feature>
<feature type="disulfide bond" evidence="8">
    <location>
        <begin position="63"/>
        <end position="78"/>
    </location>
</feature>
<feature type="signal peptide" evidence="9">
    <location>
        <begin position="1"/>
        <end position="18"/>
    </location>
</feature>
<gene>
    <name evidence="11" type="primary">LOC115368424</name>
</gene>
<feature type="chain" id="PRO_5025644378" evidence="9">
    <location>
        <begin position="19"/>
        <end position="308"/>
    </location>
</feature>
<keyword evidence="7" id="KW-0325">Glycoprotein</keyword>
<dbReference type="InterPro" id="IPR001368">
    <property type="entry name" value="TNFR/NGFR_Cys_rich_reg"/>
</dbReference>
<reference evidence="11" key="2">
    <citation type="submission" date="2025-08" db="UniProtKB">
        <authorList>
            <consortium name="Ensembl"/>
        </authorList>
    </citation>
    <scope>IDENTIFICATION</scope>
</reference>
<sequence length="308" mass="34179">MLLSVLAVILSARTPVFSASAALMTFQHRDASTGLAVACDRCPPGKYLQAPCTATTKTECAPCPTGSFTELWNHVTKCLRCSMCGHNQEVTRPCSAERDCSCQCKEGFYFQKKYEMCVKHTDCPPGHGVLIKGTAQQDTVCQLCPRGSFSDQASSLQNCTLHRGCDAPGQRLLLKGSTWHDSVCTTCEELGSRDGADYLREILPAFFVHQKMPIKRLQRLLHKLPPQNGMIPQNKISTRSRRDLYAMINTWMVNVSTEQLRQLPMTLTKIRAKNPARKLENKLRQIDSALASPCVTDSPLVEVVVMAE</sequence>
<reference evidence="11" key="3">
    <citation type="submission" date="2025-09" db="UniProtKB">
        <authorList>
            <consortium name="Ensembl"/>
        </authorList>
    </citation>
    <scope>IDENTIFICATION</scope>
</reference>
<feature type="domain" description="TNFR-Cys" evidence="10">
    <location>
        <begin position="103"/>
        <end position="141"/>
    </location>
</feature>
<dbReference type="GO" id="GO:0005576">
    <property type="term" value="C:extracellular region"/>
    <property type="evidence" value="ECO:0007669"/>
    <property type="project" value="UniProtKB-SubCell"/>
</dbReference>
<dbReference type="AlphaFoldDB" id="A0A667XAB8"/>
<keyword evidence="3" id="KW-0053">Apoptosis</keyword>
<dbReference type="GO" id="GO:0006915">
    <property type="term" value="P:apoptotic process"/>
    <property type="evidence" value="ECO:0007669"/>
    <property type="project" value="UniProtKB-KW"/>
</dbReference>
<evidence type="ECO:0000256" key="5">
    <source>
        <dbReference type="ARBA" id="ARBA00022737"/>
    </source>
</evidence>
<dbReference type="InParanoid" id="A0A667XAB8"/>
<comment type="subcellular location">
    <subcellularLocation>
        <location evidence="1">Secreted</location>
    </subcellularLocation>
</comment>
<protein>
    <submittedName>
        <fullName evidence="11">Tumor necrosis factor receptor superfamily member 6B-like</fullName>
    </submittedName>
</protein>
<dbReference type="InterPro" id="IPR052459">
    <property type="entry name" value="TNFRSF_decoy_receptor"/>
</dbReference>
<feature type="repeat" description="TNFR-Cys" evidence="8">
    <location>
        <begin position="103"/>
        <end position="141"/>
    </location>
</feature>
<accession>A0A667XAB8</accession>
<dbReference type="SUPFAM" id="SSF57586">
    <property type="entry name" value="TNF receptor-like"/>
    <property type="match status" value="2"/>
</dbReference>
<keyword evidence="6 8" id="KW-1015">Disulfide bond</keyword>
<comment type="caution">
    <text evidence="8">Lacks conserved residue(s) required for the propagation of feature annotation.</text>
</comment>